<sequence>MRTRATGHSPGGFHVLASPKRVRRQPPPPIRAQPTSISISERPKEQKSENGKVDDHQSSYQLDNSLKGFSESEIQPHNSQSKESISRSSSSNNGTRRSQTQQVKVNAIKTREGLLKKIKSNRGSSKRHIKDDYAVKDVVTVEIGPSTRSRDISPGRVKSVLGKRTRDTSSGALDLSRNGNELSNHKRARTNIKDQNRSSLLSLQNLATKNPPPQFDESANDNRFSNSKSVQHISRETRTDSKISPKSMILYRARPPNSSPNYSSGNLYSEKKNDAETQLKQGMQSIMSRMNKYQYQPLPKNPYDSLIASASASQDDNSQGTLNKKSNPKSPTFIAKKGNHSRGESYPANLSESEKDPTEYAIWDRKRVITDQDFEKRRQKMDNLEKLKDRRIEVEKLFRTTAPDASYQNILRAVAEWAVHNSSTLPTKDEIFTYVESSKAPDATELFSSSDRLFPRRNHSKIRKVSKESSASLTTPRTKSTRSRNDVEHSQNHGSMLPNSYSDHGFSTRRVTFDKSTKTHQAESDSSSFPEEYGNSSPSMETPSTSKAQQPKSIASQSWGLVTSFKNLVSTPFKVLGFGLGSNTQEAVKSVTKDIDFEYKAPTTPITSGRSAKGDRKVINNRNVYRTPIRSTGKHTGRSINRTSNDKLVSRGAVTEKRMADLQRELDFKKSQGRERESRDDTNLRRKKPNRPLEDTTENKFESTPTRQSNHLTSRAEGIFEEWPPNLDSNRPVVELTQAAQILPRGPNGEDVAAMLCSGWLISKHRDSFIRESGRRKLIPAPIKRSIFGSSNVAFSTQNQEPNTYDVIKLTENMVRDTEDSTKPNDSNQPGRSYGFKYDDDSSSDDEAKIDENIPSQSDSKNSNFNKTNVTPQISFSSGTSNSFNDSRNQSKPIQVSDTTVRRLPPTPSTPYTPRLPSTLRNVEALSPYSSKLTTPMSEQNHIASPSRTSGDMSLVLYDHDNTLTESSDNHEDWSYVFDLDPQMMDLDPKVIDAVETLSKNSLPCVELPAVVEELSTST</sequence>
<feature type="compositionally biased region" description="Polar residues" evidence="1">
    <location>
        <begin position="468"/>
        <end position="478"/>
    </location>
</feature>
<feature type="region of interest" description="Disordered" evidence="1">
    <location>
        <begin position="662"/>
        <end position="714"/>
    </location>
</feature>
<feature type="compositionally biased region" description="Basic and acidic residues" evidence="1">
    <location>
        <begin position="662"/>
        <end position="684"/>
    </location>
</feature>
<feature type="compositionally biased region" description="Basic and acidic residues" evidence="1">
    <location>
        <begin position="233"/>
        <end position="243"/>
    </location>
</feature>
<feature type="compositionally biased region" description="Low complexity" evidence="1">
    <location>
        <begin position="255"/>
        <end position="268"/>
    </location>
</feature>
<feature type="compositionally biased region" description="Polar residues" evidence="1">
    <location>
        <begin position="702"/>
        <end position="713"/>
    </location>
</feature>
<dbReference type="Proteomes" id="UP000286134">
    <property type="component" value="Unassembled WGS sequence"/>
</dbReference>
<feature type="compositionally biased region" description="Basic and acidic residues" evidence="1">
    <location>
        <begin position="691"/>
        <end position="701"/>
    </location>
</feature>
<dbReference type="EMBL" id="MCFK01003511">
    <property type="protein sequence ID" value="RKF62234.1"/>
    <property type="molecule type" value="Genomic_DNA"/>
</dbReference>
<feature type="region of interest" description="Disordered" evidence="1">
    <location>
        <begin position="457"/>
        <end position="552"/>
    </location>
</feature>
<name>A0A420HXN7_9PEZI</name>
<feature type="region of interest" description="Disordered" evidence="1">
    <location>
        <begin position="628"/>
        <end position="649"/>
    </location>
</feature>
<dbReference type="AlphaFoldDB" id="A0A420HXN7"/>
<feature type="compositionally biased region" description="Polar residues" evidence="1">
    <location>
        <begin position="314"/>
        <end position="330"/>
    </location>
</feature>
<organism evidence="2 3">
    <name type="scientific">Erysiphe neolycopersici</name>
    <dbReference type="NCBI Taxonomy" id="212602"/>
    <lineage>
        <taxon>Eukaryota</taxon>
        <taxon>Fungi</taxon>
        <taxon>Dikarya</taxon>
        <taxon>Ascomycota</taxon>
        <taxon>Pezizomycotina</taxon>
        <taxon>Leotiomycetes</taxon>
        <taxon>Erysiphales</taxon>
        <taxon>Erysiphaceae</taxon>
        <taxon>Erysiphe</taxon>
    </lineage>
</organism>
<evidence type="ECO:0000313" key="2">
    <source>
        <dbReference type="EMBL" id="RKF62234.1"/>
    </source>
</evidence>
<evidence type="ECO:0000256" key="1">
    <source>
        <dbReference type="SAM" id="MobiDB-lite"/>
    </source>
</evidence>
<feature type="compositionally biased region" description="Polar residues" evidence="1">
    <location>
        <begin position="854"/>
        <end position="899"/>
    </location>
</feature>
<feature type="region of interest" description="Disordered" evidence="1">
    <location>
        <begin position="816"/>
        <end position="917"/>
    </location>
</feature>
<gene>
    <name evidence="2" type="ORF">OnM2_035079</name>
</gene>
<feature type="region of interest" description="Disordered" evidence="1">
    <location>
        <begin position="146"/>
        <end position="270"/>
    </location>
</feature>
<feature type="compositionally biased region" description="Basic and acidic residues" evidence="1">
    <location>
        <begin position="511"/>
        <end position="523"/>
    </location>
</feature>
<feature type="compositionally biased region" description="Polar residues" evidence="1">
    <location>
        <begin position="524"/>
        <end position="552"/>
    </location>
</feature>
<evidence type="ECO:0000313" key="3">
    <source>
        <dbReference type="Proteomes" id="UP000286134"/>
    </source>
</evidence>
<protein>
    <submittedName>
        <fullName evidence="2">Putative gpi-anchored cell surface glycoprotein</fullName>
    </submittedName>
</protein>
<feature type="compositionally biased region" description="Polar residues" evidence="1">
    <location>
        <begin position="221"/>
        <end position="232"/>
    </location>
</feature>
<comment type="caution">
    <text evidence="2">The sequence shown here is derived from an EMBL/GenBank/DDBJ whole genome shotgun (WGS) entry which is preliminary data.</text>
</comment>
<proteinExistence type="predicted"/>
<feature type="compositionally biased region" description="Polar residues" evidence="1">
    <location>
        <begin position="492"/>
        <end position="502"/>
    </location>
</feature>
<feature type="region of interest" description="Disordered" evidence="1">
    <location>
        <begin position="311"/>
        <end position="356"/>
    </location>
</feature>
<feature type="compositionally biased region" description="Low complexity" evidence="1">
    <location>
        <begin position="78"/>
        <end position="98"/>
    </location>
</feature>
<feature type="compositionally biased region" description="Basic and acidic residues" evidence="1">
    <location>
        <begin position="41"/>
        <end position="57"/>
    </location>
</feature>
<dbReference type="OrthoDB" id="3591701at2759"/>
<keyword evidence="3" id="KW-1185">Reference proteome</keyword>
<accession>A0A420HXN7</accession>
<feature type="region of interest" description="Disordered" evidence="1">
    <location>
        <begin position="1"/>
        <end position="108"/>
    </location>
</feature>
<reference evidence="2 3" key="1">
    <citation type="journal article" date="2018" name="BMC Genomics">
        <title>Comparative genome analyses reveal sequence features reflecting distinct modes of host-adaptation between dicot and monocot powdery mildew.</title>
        <authorList>
            <person name="Wu Y."/>
            <person name="Ma X."/>
            <person name="Pan Z."/>
            <person name="Kale S.D."/>
            <person name="Song Y."/>
            <person name="King H."/>
            <person name="Zhang Q."/>
            <person name="Presley C."/>
            <person name="Deng X."/>
            <person name="Wei C.I."/>
            <person name="Xiao S."/>
        </authorList>
    </citation>
    <scope>NUCLEOTIDE SEQUENCE [LARGE SCALE GENOMIC DNA]</scope>
    <source>
        <strain evidence="2">UMSG2</strain>
    </source>
</reference>